<dbReference type="EMBL" id="OW240914">
    <property type="protein sequence ID" value="CAH2276754.1"/>
    <property type="molecule type" value="Genomic_DNA"/>
</dbReference>
<dbReference type="Proteomes" id="UP001295444">
    <property type="component" value="Chromosome 03"/>
</dbReference>
<keyword evidence="2" id="KW-1185">Reference proteome</keyword>
<protein>
    <submittedName>
        <fullName evidence="1">Uncharacterized protein</fullName>
    </submittedName>
</protein>
<sequence length="77" mass="7975">MNADGTGYTPIPNLVTRWDQQNHLLDQCAQALQTILICNAHLDPAPGQPAISAASASLPVRTPVVASKPAAARGMTG</sequence>
<accession>A0AAD1W1F4</accession>
<reference evidence="1" key="1">
    <citation type="submission" date="2022-03" db="EMBL/GenBank/DDBJ databases">
        <authorList>
            <person name="Alioto T."/>
            <person name="Alioto T."/>
            <person name="Gomez Garrido J."/>
        </authorList>
    </citation>
    <scope>NUCLEOTIDE SEQUENCE</scope>
</reference>
<proteinExistence type="predicted"/>
<organism evidence="1 2">
    <name type="scientific">Pelobates cultripes</name>
    <name type="common">Western spadefoot toad</name>
    <dbReference type="NCBI Taxonomy" id="61616"/>
    <lineage>
        <taxon>Eukaryota</taxon>
        <taxon>Metazoa</taxon>
        <taxon>Chordata</taxon>
        <taxon>Craniata</taxon>
        <taxon>Vertebrata</taxon>
        <taxon>Euteleostomi</taxon>
        <taxon>Amphibia</taxon>
        <taxon>Batrachia</taxon>
        <taxon>Anura</taxon>
        <taxon>Pelobatoidea</taxon>
        <taxon>Pelobatidae</taxon>
        <taxon>Pelobates</taxon>
    </lineage>
</organism>
<evidence type="ECO:0000313" key="2">
    <source>
        <dbReference type="Proteomes" id="UP001295444"/>
    </source>
</evidence>
<evidence type="ECO:0000313" key="1">
    <source>
        <dbReference type="EMBL" id="CAH2276754.1"/>
    </source>
</evidence>
<dbReference type="AlphaFoldDB" id="A0AAD1W1F4"/>
<feature type="non-terminal residue" evidence="1">
    <location>
        <position position="77"/>
    </location>
</feature>
<gene>
    <name evidence="1" type="ORF">PECUL_23A036774</name>
</gene>
<name>A0AAD1W1F4_PELCU</name>